<keyword evidence="2" id="KW-1185">Reference proteome</keyword>
<sequence length="91" mass="10684">MYKVHFTAIEKKNKNKETKEFILGEVDTPEYDEVMDEISRTLYDMDLVYNDIDGDGDMAIDDMLISISEEEDFEKMMEGKKFAYHIKGENV</sequence>
<dbReference type="AlphaFoldDB" id="A0A7W8H6Y4"/>
<reference evidence="1 2" key="1">
    <citation type="submission" date="2020-08" db="EMBL/GenBank/DDBJ databases">
        <title>Genomic Encyclopedia of Type Strains, Phase IV (KMG-IV): sequencing the most valuable type-strain genomes for metagenomic binning, comparative biology and taxonomic classification.</title>
        <authorList>
            <person name="Goeker M."/>
        </authorList>
    </citation>
    <scope>NUCLEOTIDE SEQUENCE [LARGE SCALE GENOMIC DNA]</scope>
    <source>
        <strain evidence="1 2">DSM 106146</strain>
    </source>
</reference>
<comment type="caution">
    <text evidence="1">The sequence shown here is derived from an EMBL/GenBank/DDBJ whole genome shotgun (WGS) entry which is preliminary data.</text>
</comment>
<accession>A0A7W8H6Y4</accession>
<gene>
    <name evidence="1" type="ORF">HNP82_000118</name>
</gene>
<name>A0A7W8H6Y4_9FIRM</name>
<dbReference type="Proteomes" id="UP000543642">
    <property type="component" value="Unassembled WGS sequence"/>
</dbReference>
<evidence type="ECO:0000313" key="2">
    <source>
        <dbReference type="Proteomes" id="UP000543642"/>
    </source>
</evidence>
<evidence type="ECO:0000313" key="1">
    <source>
        <dbReference type="EMBL" id="MBB5263024.1"/>
    </source>
</evidence>
<organism evidence="1 2">
    <name type="scientific">Catenibacillus scindens</name>
    <dbReference type="NCBI Taxonomy" id="673271"/>
    <lineage>
        <taxon>Bacteria</taxon>
        <taxon>Bacillati</taxon>
        <taxon>Bacillota</taxon>
        <taxon>Clostridia</taxon>
        <taxon>Lachnospirales</taxon>
        <taxon>Lachnospiraceae</taxon>
        <taxon>Catenibacillus</taxon>
    </lineage>
</organism>
<proteinExistence type="predicted"/>
<dbReference type="RefSeq" id="WP_183770297.1">
    <property type="nucleotide sequence ID" value="NZ_CAWVEG010000170.1"/>
</dbReference>
<dbReference type="EMBL" id="JACHFW010000001">
    <property type="protein sequence ID" value="MBB5263024.1"/>
    <property type="molecule type" value="Genomic_DNA"/>
</dbReference>
<protein>
    <submittedName>
        <fullName evidence="1">Uncharacterized protein</fullName>
    </submittedName>
</protein>